<gene>
    <name evidence="1" type="ORF">EEDITHA_LOCUS161</name>
</gene>
<evidence type="ECO:0000313" key="2">
    <source>
        <dbReference type="Proteomes" id="UP001153954"/>
    </source>
</evidence>
<proteinExistence type="predicted"/>
<dbReference type="Proteomes" id="UP001153954">
    <property type="component" value="Unassembled WGS sequence"/>
</dbReference>
<dbReference type="AlphaFoldDB" id="A0AAU9TA87"/>
<keyword evidence="2" id="KW-1185">Reference proteome</keyword>
<reference evidence="1" key="1">
    <citation type="submission" date="2022-03" db="EMBL/GenBank/DDBJ databases">
        <authorList>
            <person name="Tunstrom K."/>
        </authorList>
    </citation>
    <scope>NUCLEOTIDE SEQUENCE</scope>
</reference>
<evidence type="ECO:0000313" key="1">
    <source>
        <dbReference type="EMBL" id="CAH2083469.1"/>
    </source>
</evidence>
<comment type="caution">
    <text evidence="1">The sequence shown here is derived from an EMBL/GenBank/DDBJ whole genome shotgun (WGS) entry which is preliminary data.</text>
</comment>
<name>A0AAU9TA87_EUPED</name>
<dbReference type="EMBL" id="CAKOGL010000001">
    <property type="protein sequence ID" value="CAH2083469.1"/>
    <property type="molecule type" value="Genomic_DNA"/>
</dbReference>
<organism evidence="1 2">
    <name type="scientific">Euphydryas editha</name>
    <name type="common">Edith's checkerspot</name>
    <dbReference type="NCBI Taxonomy" id="104508"/>
    <lineage>
        <taxon>Eukaryota</taxon>
        <taxon>Metazoa</taxon>
        <taxon>Ecdysozoa</taxon>
        <taxon>Arthropoda</taxon>
        <taxon>Hexapoda</taxon>
        <taxon>Insecta</taxon>
        <taxon>Pterygota</taxon>
        <taxon>Neoptera</taxon>
        <taxon>Endopterygota</taxon>
        <taxon>Lepidoptera</taxon>
        <taxon>Glossata</taxon>
        <taxon>Ditrysia</taxon>
        <taxon>Papilionoidea</taxon>
        <taxon>Nymphalidae</taxon>
        <taxon>Nymphalinae</taxon>
        <taxon>Euphydryas</taxon>
    </lineage>
</organism>
<protein>
    <submittedName>
        <fullName evidence="1">Uncharacterized protein</fullName>
    </submittedName>
</protein>
<sequence length="98" mass="10694">MSRHPELWIRKSETSLTTYISHTERSSITEALPQTSPSDNGAIAPDRLIILTEVSLDPVTTTAATKPAKVTSVSTVEDSDKVSIDELRMPQACCHNTI</sequence>
<accession>A0AAU9TA87</accession>